<evidence type="ECO:0000313" key="1">
    <source>
        <dbReference type="EMBL" id="KIK17535.1"/>
    </source>
</evidence>
<reference evidence="2" key="2">
    <citation type="submission" date="2015-01" db="EMBL/GenBank/DDBJ databases">
        <title>Evolutionary Origins and Diversification of the Mycorrhizal Mutualists.</title>
        <authorList>
            <consortium name="DOE Joint Genome Institute"/>
            <consortium name="Mycorrhizal Genomics Consortium"/>
            <person name="Kohler A."/>
            <person name="Kuo A."/>
            <person name="Nagy L.G."/>
            <person name="Floudas D."/>
            <person name="Copeland A."/>
            <person name="Barry K.W."/>
            <person name="Cichocki N."/>
            <person name="Veneault-Fourrey C."/>
            <person name="LaButti K."/>
            <person name="Lindquist E.A."/>
            <person name="Lipzen A."/>
            <person name="Lundell T."/>
            <person name="Morin E."/>
            <person name="Murat C."/>
            <person name="Riley R."/>
            <person name="Ohm R."/>
            <person name="Sun H."/>
            <person name="Tunlid A."/>
            <person name="Henrissat B."/>
            <person name="Grigoriev I.V."/>
            <person name="Hibbett D.S."/>
            <person name="Martin F."/>
        </authorList>
    </citation>
    <scope>NUCLEOTIDE SEQUENCE [LARGE SCALE GENOMIC DNA]</scope>
    <source>
        <strain evidence="2">441</strain>
    </source>
</reference>
<keyword evidence="2" id="KW-1185">Reference proteome</keyword>
<feature type="non-terminal residue" evidence="1">
    <location>
        <position position="1"/>
    </location>
</feature>
<proteinExistence type="predicted"/>
<dbReference type="SUPFAM" id="SSF47616">
    <property type="entry name" value="GST C-terminal domain-like"/>
    <property type="match status" value="1"/>
</dbReference>
<organism evidence="1 2">
    <name type="scientific">Pisolithus microcarpus 441</name>
    <dbReference type="NCBI Taxonomy" id="765257"/>
    <lineage>
        <taxon>Eukaryota</taxon>
        <taxon>Fungi</taxon>
        <taxon>Dikarya</taxon>
        <taxon>Basidiomycota</taxon>
        <taxon>Agaricomycotina</taxon>
        <taxon>Agaricomycetes</taxon>
        <taxon>Agaricomycetidae</taxon>
        <taxon>Boletales</taxon>
        <taxon>Sclerodermatineae</taxon>
        <taxon>Pisolithaceae</taxon>
        <taxon>Pisolithus</taxon>
    </lineage>
</organism>
<accession>A0A0C9XYJ7</accession>
<dbReference type="HOGENOM" id="CLU_3093085_0_0_1"/>
<sequence>GVQVAQVQIIFKLPDHLGSYPHPLAYVERFTTLPAMQSHLQPVHASGKLQTV</sequence>
<name>A0A0C9XYJ7_9AGAM</name>
<evidence type="ECO:0000313" key="2">
    <source>
        <dbReference type="Proteomes" id="UP000054018"/>
    </source>
</evidence>
<dbReference type="EMBL" id="KN833825">
    <property type="protein sequence ID" value="KIK17535.1"/>
    <property type="molecule type" value="Genomic_DNA"/>
</dbReference>
<dbReference type="InterPro" id="IPR036282">
    <property type="entry name" value="Glutathione-S-Trfase_C_sf"/>
</dbReference>
<reference evidence="1 2" key="1">
    <citation type="submission" date="2014-04" db="EMBL/GenBank/DDBJ databases">
        <authorList>
            <consortium name="DOE Joint Genome Institute"/>
            <person name="Kuo A."/>
            <person name="Kohler A."/>
            <person name="Costa M.D."/>
            <person name="Nagy L.G."/>
            <person name="Floudas D."/>
            <person name="Copeland A."/>
            <person name="Barry K.W."/>
            <person name="Cichocki N."/>
            <person name="Veneault-Fourrey C."/>
            <person name="LaButti K."/>
            <person name="Lindquist E.A."/>
            <person name="Lipzen A."/>
            <person name="Lundell T."/>
            <person name="Morin E."/>
            <person name="Murat C."/>
            <person name="Sun H."/>
            <person name="Tunlid A."/>
            <person name="Henrissat B."/>
            <person name="Grigoriev I.V."/>
            <person name="Hibbett D.S."/>
            <person name="Martin F."/>
            <person name="Nordberg H.P."/>
            <person name="Cantor M.N."/>
            <person name="Hua S.X."/>
        </authorList>
    </citation>
    <scope>NUCLEOTIDE SEQUENCE [LARGE SCALE GENOMIC DNA]</scope>
    <source>
        <strain evidence="1 2">441</strain>
    </source>
</reference>
<dbReference type="Proteomes" id="UP000054018">
    <property type="component" value="Unassembled WGS sequence"/>
</dbReference>
<protein>
    <submittedName>
        <fullName evidence="1">Uncharacterized protein</fullName>
    </submittedName>
</protein>
<dbReference type="AlphaFoldDB" id="A0A0C9XYJ7"/>
<gene>
    <name evidence="1" type="ORF">PISMIDRAFT_111213</name>
</gene>
<dbReference type="OrthoDB" id="2606601at2759"/>